<accession>A0A7S3PG51</accession>
<dbReference type="AlphaFoldDB" id="A0A7S3PG51"/>
<dbReference type="PANTHER" id="PTHR12175:SF1">
    <property type="entry name" value="PITH DOMAIN-CONTAINING PROTEIN 1"/>
    <property type="match status" value="1"/>
</dbReference>
<feature type="region of interest" description="Disordered" evidence="2">
    <location>
        <begin position="1"/>
        <end position="38"/>
    </location>
</feature>
<dbReference type="InterPro" id="IPR045099">
    <property type="entry name" value="PITH1-like"/>
</dbReference>
<dbReference type="InterPro" id="IPR010400">
    <property type="entry name" value="PITH_dom"/>
</dbReference>
<dbReference type="InterPro" id="IPR037047">
    <property type="entry name" value="PITH_dom_sf"/>
</dbReference>
<evidence type="ECO:0000259" key="3">
    <source>
        <dbReference type="PROSITE" id="PS51532"/>
    </source>
</evidence>
<organism evidence="4">
    <name type="scientific">Aplanochytrium stocchinoi</name>
    <dbReference type="NCBI Taxonomy" id="215587"/>
    <lineage>
        <taxon>Eukaryota</taxon>
        <taxon>Sar</taxon>
        <taxon>Stramenopiles</taxon>
        <taxon>Bigyra</taxon>
        <taxon>Labyrinthulomycetes</taxon>
        <taxon>Thraustochytrida</taxon>
        <taxon>Thraustochytriidae</taxon>
        <taxon>Aplanochytrium</taxon>
    </lineage>
</organism>
<dbReference type="SUPFAM" id="SSF49785">
    <property type="entry name" value="Galactose-binding domain-like"/>
    <property type="match status" value="1"/>
</dbReference>
<evidence type="ECO:0000256" key="2">
    <source>
        <dbReference type="SAM" id="MobiDB-lite"/>
    </source>
</evidence>
<dbReference type="EMBL" id="HBIN01006661">
    <property type="protein sequence ID" value="CAE0434576.1"/>
    <property type="molecule type" value="Transcribed_RNA"/>
</dbReference>
<dbReference type="InterPro" id="IPR008979">
    <property type="entry name" value="Galactose-bd-like_sf"/>
</dbReference>
<dbReference type="Gene3D" id="2.60.120.470">
    <property type="entry name" value="PITH domain"/>
    <property type="match status" value="1"/>
</dbReference>
<feature type="compositionally biased region" description="Gly residues" evidence="2">
    <location>
        <begin position="12"/>
        <end position="26"/>
    </location>
</feature>
<sequence>MSHQCRDEDEALGGGGHGHSHGGGGHGHSHDHKHDLEDGSGNSLYQWIDKDKVSCMNEKESGMAKNIIKPWEQRKEYLPILESEEDDAELLLHIPFTAAVKLRSFCMVGGDNGQAPHKVKFFVNRDDIDFDVAREMKATQEFELHEDFDAQIWVPVIAANFNNISSLTIFIGENQKGDDESTIISYLGLKGEGTQVRRAAVETTYEASAQMKDHKKVIGENNIKSYLS</sequence>
<reference evidence="4" key="1">
    <citation type="submission" date="2021-01" db="EMBL/GenBank/DDBJ databases">
        <authorList>
            <person name="Corre E."/>
            <person name="Pelletier E."/>
            <person name="Niang G."/>
            <person name="Scheremetjew M."/>
            <person name="Finn R."/>
            <person name="Kale V."/>
            <person name="Holt S."/>
            <person name="Cochrane G."/>
            <person name="Meng A."/>
            <person name="Brown T."/>
            <person name="Cohen L."/>
        </authorList>
    </citation>
    <scope>NUCLEOTIDE SEQUENCE</scope>
    <source>
        <strain evidence="4">GSBS06</strain>
    </source>
</reference>
<protein>
    <recommendedName>
        <fullName evidence="3">PITH domain-containing protein</fullName>
    </recommendedName>
</protein>
<evidence type="ECO:0000313" key="4">
    <source>
        <dbReference type="EMBL" id="CAE0434576.1"/>
    </source>
</evidence>
<dbReference type="GO" id="GO:0005737">
    <property type="term" value="C:cytoplasm"/>
    <property type="evidence" value="ECO:0007669"/>
    <property type="project" value="UniProtKB-ARBA"/>
</dbReference>
<evidence type="ECO:0000256" key="1">
    <source>
        <dbReference type="ARBA" id="ARBA00025788"/>
    </source>
</evidence>
<gene>
    <name evidence="4" type="ORF">ASTO00021_LOCUS4871</name>
</gene>
<proteinExistence type="inferred from homology"/>
<feature type="domain" description="PITH" evidence="3">
    <location>
        <begin position="33"/>
        <end position="209"/>
    </location>
</feature>
<dbReference type="Pfam" id="PF06201">
    <property type="entry name" value="PITH"/>
    <property type="match status" value="1"/>
</dbReference>
<dbReference type="PANTHER" id="PTHR12175">
    <property type="entry name" value="AD039 HT014 THIOREDOXIN FAMILY TRP26"/>
    <property type="match status" value="1"/>
</dbReference>
<dbReference type="PROSITE" id="PS51532">
    <property type="entry name" value="PITH"/>
    <property type="match status" value="1"/>
</dbReference>
<comment type="similarity">
    <text evidence="1">Belongs to the PITHD1 family.</text>
</comment>
<name>A0A7S3PG51_9STRA</name>